<organism evidence="1 2">
    <name type="scientific">Cetraspora pellucida</name>
    <dbReference type="NCBI Taxonomy" id="1433469"/>
    <lineage>
        <taxon>Eukaryota</taxon>
        <taxon>Fungi</taxon>
        <taxon>Fungi incertae sedis</taxon>
        <taxon>Mucoromycota</taxon>
        <taxon>Glomeromycotina</taxon>
        <taxon>Glomeromycetes</taxon>
        <taxon>Diversisporales</taxon>
        <taxon>Gigasporaceae</taxon>
        <taxon>Cetraspora</taxon>
    </lineage>
</organism>
<sequence>AFLECDKDEDRPKEEDEVETHPVNLTDESEVIDENRMDWKEYIKNSDYVDEEKFILNTLFNYQ</sequence>
<dbReference type="Proteomes" id="UP000789366">
    <property type="component" value="Unassembled WGS sequence"/>
</dbReference>
<name>A0ACA9LII5_9GLOM</name>
<proteinExistence type="predicted"/>
<accession>A0ACA9LII5</accession>
<protein>
    <submittedName>
        <fullName evidence="1">7251_t:CDS:1</fullName>
    </submittedName>
</protein>
<gene>
    <name evidence="1" type="ORF">SPELUC_LOCUS4238</name>
</gene>
<feature type="non-terminal residue" evidence="1">
    <location>
        <position position="1"/>
    </location>
</feature>
<evidence type="ECO:0000313" key="1">
    <source>
        <dbReference type="EMBL" id="CAG8528017.1"/>
    </source>
</evidence>
<comment type="caution">
    <text evidence="1">The sequence shown here is derived from an EMBL/GenBank/DDBJ whole genome shotgun (WGS) entry which is preliminary data.</text>
</comment>
<dbReference type="EMBL" id="CAJVPW010003687">
    <property type="protein sequence ID" value="CAG8528017.1"/>
    <property type="molecule type" value="Genomic_DNA"/>
</dbReference>
<keyword evidence="2" id="KW-1185">Reference proteome</keyword>
<reference evidence="1" key="1">
    <citation type="submission" date="2021-06" db="EMBL/GenBank/DDBJ databases">
        <authorList>
            <person name="Kallberg Y."/>
            <person name="Tangrot J."/>
            <person name="Rosling A."/>
        </authorList>
    </citation>
    <scope>NUCLEOTIDE SEQUENCE</scope>
    <source>
        <strain evidence="1">28 12/20/2015</strain>
    </source>
</reference>
<evidence type="ECO:0000313" key="2">
    <source>
        <dbReference type="Proteomes" id="UP000789366"/>
    </source>
</evidence>